<evidence type="ECO:0000313" key="7">
    <source>
        <dbReference type="Proteomes" id="UP001600888"/>
    </source>
</evidence>
<evidence type="ECO:0000256" key="2">
    <source>
        <dbReference type="PROSITE-ProRule" id="PRU00285"/>
    </source>
</evidence>
<evidence type="ECO:0000256" key="4">
    <source>
        <dbReference type="SAM" id="MobiDB-lite"/>
    </source>
</evidence>
<organism evidence="6 7">
    <name type="scientific">Diaporthe vaccinii</name>
    <dbReference type="NCBI Taxonomy" id="105482"/>
    <lineage>
        <taxon>Eukaryota</taxon>
        <taxon>Fungi</taxon>
        <taxon>Dikarya</taxon>
        <taxon>Ascomycota</taxon>
        <taxon>Pezizomycotina</taxon>
        <taxon>Sordariomycetes</taxon>
        <taxon>Sordariomycetidae</taxon>
        <taxon>Diaporthales</taxon>
        <taxon>Diaporthaceae</taxon>
        <taxon>Diaporthe</taxon>
        <taxon>Diaporthe eres species complex</taxon>
    </lineage>
</organism>
<evidence type="ECO:0000256" key="1">
    <source>
        <dbReference type="ARBA" id="ARBA00023016"/>
    </source>
</evidence>
<accession>A0ABR4F8B4</accession>
<proteinExistence type="inferred from homology"/>
<gene>
    <name evidence="6" type="ORF">FJTKL_14853</name>
</gene>
<evidence type="ECO:0000259" key="5">
    <source>
        <dbReference type="PROSITE" id="PS01031"/>
    </source>
</evidence>
<keyword evidence="1" id="KW-0346">Stress response</keyword>
<dbReference type="PROSITE" id="PS01031">
    <property type="entry name" value="SHSP"/>
    <property type="match status" value="1"/>
</dbReference>
<dbReference type="InterPro" id="IPR002068">
    <property type="entry name" value="A-crystallin/Hsp20_dom"/>
</dbReference>
<feature type="compositionally biased region" description="Basic and acidic residues" evidence="4">
    <location>
        <begin position="122"/>
        <end position="139"/>
    </location>
</feature>
<evidence type="ECO:0000256" key="3">
    <source>
        <dbReference type="RuleBase" id="RU003616"/>
    </source>
</evidence>
<protein>
    <recommendedName>
        <fullName evidence="5">SHSP domain-containing protein</fullName>
    </recommendedName>
</protein>
<dbReference type="InterPro" id="IPR008978">
    <property type="entry name" value="HSP20-like_chaperone"/>
</dbReference>
<name>A0ABR4F8B4_9PEZI</name>
<dbReference type="PANTHER" id="PTHR11527">
    <property type="entry name" value="HEAT-SHOCK PROTEIN 20 FAMILY MEMBER"/>
    <property type="match status" value="1"/>
</dbReference>
<comment type="caution">
    <text evidence="6">The sequence shown here is derived from an EMBL/GenBank/DDBJ whole genome shotgun (WGS) entry which is preliminary data.</text>
</comment>
<feature type="compositionally biased region" description="Basic residues" evidence="4">
    <location>
        <begin position="168"/>
        <end position="181"/>
    </location>
</feature>
<dbReference type="Gene3D" id="2.60.40.790">
    <property type="match status" value="1"/>
</dbReference>
<dbReference type="EMBL" id="JBAWTH010000008">
    <property type="protein sequence ID" value="KAL2290929.1"/>
    <property type="molecule type" value="Genomic_DNA"/>
</dbReference>
<feature type="region of interest" description="Disordered" evidence="4">
    <location>
        <begin position="296"/>
        <end position="318"/>
    </location>
</feature>
<comment type="similarity">
    <text evidence="2 3">Belongs to the small heat shock protein (HSP20) family.</text>
</comment>
<feature type="compositionally biased region" description="Basic residues" evidence="4">
    <location>
        <begin position="190"/>
        <end position="201"/>
    </location>
</feature>
<feature type="region of interest" description="Disordered" evidence="4">
    <location>
        <begin position="14"/>
        <end position="274"/>
    </location>
</feature>
<evidence type="ECO:0000313" key="6">
    <source>
        <dbReference type="EMBL" id="KAL2290929.1"/>
    </source>
</evidence>
<feature type="compositionally biased region" description="Acidic residues" evidence="4">
    <location>
        <begin position="153"/>
        <end position="162"/>
    </location>
</feature>
<dbReference type="SUPFAM" id="SSF49764">
    <property type="entry name" value="HSP20-like chaperones"/>
    <property type="match status" value="1"/>
</dbReference>
<feature type="compositionally biased region" description="Pro residues" evidence="4">
    <location>
        <begin position="217"/>
        <end position="229"/>
    </location>
</feature>
<reference evidence="6 7" key="1">
    <citation type="submission" date="2024-03" db="EMBL/GenBank/DDBJ databases">
        <title>A high-quality draft genome sequence of Diaporthe vaccinii, a causative agent of upright dieback and viscid rot disease in cranberry plants.</title>
        <authorList>
            <person name="Sarrasin M."/>
            <person name="Lang B.F."/>
            <person name="Burger G."/>
        </authorList>
    </citation>
    <scope>NUCLEOTIDE SEQUENCE [LARGE SCALE GENOMIC DNA]</scope>
    <source>
        <strain evidence="6 7">IS7</strain>
    </source>
</reference>
<dbReference type="Proteomes" id="UP001600888">
    <property type="component" value="Unassembled WGS sequence"/>
</dbReference>
<sequence length="438" mass="47104">MAWPGYFNWNMQDNAGAGVDRAPPGPSGQPAFNSPEFWQRWVQSRGWEDWNQDPWGPGPHGRHGHGHGPGFGRRGRGHGPRGGPGGRHARGASDAHTPDGSDNEAFPPEYITDDEVAAAVAEGEKDKEQREKEKDRAEMDVDSPDTMARDEPAADDPPEQVPDEFIGRRQRGCGHRGRRGRGGFGGFGHHDHHRRGSRHHGPPPPPFFGGFFGGPQGPHPHGPAPPFPPFLQGLFGPGPHGPGPHGHPHHPPPPPPPHGRDGPGAGSPLDFGPWAAALAGHPFAQRMREFLERAQGANNNRTRGAGEGAGDEADDNSFTPPVDLFEQTDGWVLHFALPGAKKEDVGVNWDADRSVLSVSGVVHRLGDEEFISGLVSGERSVGLFSREVELPPAGQDKGDSKEEVNAEGIVAKMEDGVLVVTVPKVERGWTEVRKVDIV</sequence>
<dbReference type="InterPro" id="IPR031107">
    <property type="entry name" value="Small_HSP"/>
</dbReference>
<keyword evidence="7" id="KW-1185">Reference proteome</keyword>
<dbReference type="CDD" id="cd06464">
    <property type="entry name" value="ACD_sHsps-like"/>
    <property type="match status" value="1"/>
</dbReference>
<dbReference type="Pfam" id="PF00011">
    <property type="entry name" value="HSP20"/>
    <property type="match status" value="1"/>
</dbReference>
<feature type="domain" description="SHSP" evidence="5">
    <location>
        <begin position="313"/>
        <end position="438"/>
    </location>
</feature>